<proteinExistence type="predicted"/>
<gene>
    <name evidence="1" type="ORF">HELGO_WM41907</name>
</gene>
<evidence type="ECO:0000313" key="1">
    <source>
        <dbReference type="EMBL" id="CAA6812762.1"/>
    </source>
</evidence>
<protein>
    <submittedName>
        <fullName evidence="1">Type II site-specific deoxyribonuclease</fullName>
    </submittedName>
</protein>
<name>A0A6S6T0A5_9BACT</name>
<dbReference type="GO" id="GO:0003677">
    <property type="term" value="F:DNA binding"/>
    <property type="evidence" value="ECO:0007669"/>
    <property type="project" value="InterPro"/>
</dbReference>
<sequence length="280" mass="32066">MSNILKAFVNIVNNYQVNINIVTSGNNRANNMGEGLESYISDAFSDNFNETDLKTKKENFRNTFSYKGTKNRIPDLILKNSDAIEIKKTEVLGDLQLNSSHPKAKLYSIQNITDECRACENENWDEKDIIYAMGHIPKRSVQLKSIWFVYGTCYAADKEVYKDVEVEIKSSLNKSLLSIETTGKELGKVKSIDSLNLTYLRIRGMWVIKHPSKLFADLYQQTNESFSMVAIIPINKYNNLPREDREIIEQKDDISISDENISNPNNSAQEMKVKLLIFKV</sequence>
<reference evidence="1" key="1">
    <citation type="submission" date="2020-01" db="EMBL/GenBank/DDBJ databases">
        <authorList>
            <person name="Meier V. D."/>
            <person name="Meier V D."/>
        </authorList>
    </citation>
    <scope>NUCLEOTIDE SEQUENCE</scope>
    <source>
        <strain evidence="1">HLG_WM_MAG_03</strain>
    </source>
</reference>
<dbReference type="Pfam" id="PF09521">
    <property type="entry name" value="RE_NgoPII"/>
    <property type="match status" value="1"/>
</dbReference>
<dbReference type="GO" id="GO:0009307">
    <property type="term" value="P:DNA restriction-modification system"/>
    <property type="evidence" value="ECO:0007669"/>
    <property type="project" value="InterPro"/>
</dbReference>
<organism evidence="1">
    <name type="scientific">uncultured Sulfurovum sp</name>
    <dbReference type="NCBI Taxonomy" id="269237"/>
    <lineage>
        <taxon>Bacteria</taxon>
        <taxon>Pseudomonadati</taxon>
        <taxon>Campylobacterota</taxon>
        <taxon>Epsilonproteobacteria</taxon>
        <taxon>Campylobacterales</taxon>
        <taxon>Sulfurovaceae</taxon>
        <taxon>Sulfurovum</taxon>
        <taxon>environmental samples</taxon>
    </lineage>
</organism>
<accession>A0A6S6T0A5</accession>
<dbReference type="InterPro" id="IPR019046">
    <property type="entry name" value="Restrct_endonuc_II_NgoPII"/>
</dbReference>
<dbReference type="GO" id="GO:0009036">
    <property type="term" value="F:type II site-specific deoxyribonuclease activity"/>
    <property type="evidence" value="ECO:0007669"/>
    <property type="project" value="InterPro"/>
</dbReference>
<dbReference type="EMBL" id="CACVAR010000220">
    <property type="protein sequence ID" value="CAA6812762.1"/>
    <property type="molecule type" value="Genomic_DNA"/>
</dbReference>
<dbReference type="AlphaFoldDB" id="A0A6S6T0A5"/>